<evidence type="ECO:0000313" key="1">
    <source>
        <dbReference type="EMBL" id="AAC97066.3"/>
    </source>
</evidence>
<dbReference type="Proteomes" id="UP000000862">
    <property type="component" value="Segment"/>
</dbReference>
<accession>O41019</accession>
<name>O41019_PBCV1</name>
<dbReference type="KEGG" id="vg:10971223"/>
<keyword evidence="2" id="KW-1185">Reference proteome</keyword>
<proteinExistence type="predicted"/>
<reference evidence="1 2" key="8">
    <citation type="journal article" date="2010" name="J. Virol.">
        <title>Microarray analysis of Paramecium bursaria chlorella virus 1 transcription.</title>
        <authorList>
            <person name="Yanai-Balser G.M."/>
            <person name="Duncan G.A."/>
            <person name="Eudy J.D."/>
            <person name="Wang D."/>
            <person name="Li X."/>
            <person name="Agarkova I.V."/>
            <person name="Dunigan D.D."/>
            <person name="Van Etten J.L."/>
        </authorList>
    </citation>
    <scope>NUCLEOTIDE SEQUENCE [LARGE SCALE GENOMIC DNA]</scope>
</reference>
<dbReference type="CAZy" id="GH18">
    <property type="family name" value="Glycoside Hydrolase Family 18"/>
</dbReference>
<protein>
    <submittedName>
        <fullName evidence="1">Uncharacterized protein</fullName>
    </submittedName>
</protein>
<dbReference type="RefSeq" id="NP_048614.3">
    <property type="nucleotide sequence ID" value="NC_000852.5"/>
</dbReference>
<reference evidence="1 2" key="5">
    <citation type="journal article" date="1997" name="Virology">
        <title>Analysis of 74 kb of DNA located at the right end of the 330-kb chlorella virus PBCV-1 genome.</title>
        <authorList>
            <person name="Li Y."/>
            <person name="Lu Z."/>
            <person name="Sun L."/>
            <person name="Ropp S."/>
            <person name="Kutish G.F."/>
            <person name="Rock D.L."/>
            <person name="Van Etten J.L."/>
        </authorList>
    </citation>
    <scope>NUCLEOTIDE SEQUENCE [LARGE SCALE GENOMIC DNA]</scope>
</reference>
<dbReference type="GeneID" id="10971223"/>
<gene>
    <name evidence="1" type="primary">A260aR</name>
</gene>
<sequence>MGPRCKRCLFIRSEKKGVEFIRRTSLCKTKMRLCSPKRSRWYLGMGGFRRSPVRSPTFAHENYSR</sequence>
<reference evidence="1 2" key="3">
    <citation type="journal article" date="1996" name="Virology">
        <title>Analysis of 94 kb of the chlorella virus PBCV-1 330-kb genome: map positions 88 to 182.</title>
        <authorList>
            <person name="Lu Z."/>
            <person name="Li Y."/>
            <person name="Que Q."/>
            <person name="Kutish G.F."/>
            <person name="Rock D.L."/>
            <person name="Van Etten J.L."/>
        </authorList>
    </citation>
    <scope>NUCLEOTIDE SEQUENCE [LARGE SCALE GENOMIC DNA]</scope>
</reference>
<reference evidence="1 2" key="4">
    <citation type="journal article" date="1996" name="Virology">
        <title>Analysis of 76 kb of the chlorella virus PBCV-1 330-kb genome: map positions 182 to 258.</title>
        <authorList>
            <person name="Kutish G.F."/>
            <person name="Li Y."/>
            <person name="Lu Z."/>
            <person name="Furuta M."/>
            <person name="Rock D.L."/>
            <person name="Van Etten J.L."/>
        </authorList>
    </citation>
    <scope>NUCLEOTIDE SEQUENCE [LARGE SCALE GENOMIC DNA]</scope>
</reference>
<reference evidence="1 2" key="6">
    <citation type="journal article" date="1999" name="Virology">
        <title>Chlorella virus PBCV-1 encodes a functional homospermidine synthase.</title>
        <authorList>
            <person name="Kaiser A."/>
            <person name="Vollmert M."/>
            <person name="Tholl D."/>
            <person name="Graves M.V."/>
            <person name="Gurnon J.R."/>
            <person name="Xing W."/>
            <person name="Lisec A.D."/>
            <person name="Nickerson K.W."/>
            <person name="Van Etten J.L."/>
        </authorList>
    </citation>
    <scope>NUCLEOTIDE SEQUENCE [LARGE SCALE GENOMIC DNA]</scope>
</reference>
<reference evidence="1 2" key="1">
    <citation type="journal article" date="1995" name="Virology">
        <title>Analysis of 45 kb of DNA located at the left end of the chlorella virus PBCV-1 genome.</title>
        <authorList>
            <person name="Lu Z."/>
            <person name="Li Y."/>
            <person name="Zhang Y."/>
            <person name="Kutish G.F."/>
            <person name="Rock D.L."/>
            <person name="Van Etten J.L."/>
        </authorList>
    </citation>
    <scope>NUCLEOTIDE SEQUENCE [LARGE SCALE GENOMIC DNA]</scope>
</reference>
<dbReference type="EMBL" id="JF411744">
    <property type="protein sequence ID" value="AAC97066.3"/>
    <property type="molecule type" value="Genomic_DNA"/>
</dbReference>
<organismHost>
    <name type="scientific">Chlorella</name>
    <dbReference type="NCBI Taxonomy" id="3071"/>
</organismHost>
<evidence type="ECO:0000313" key="2">
    <source>
        <dbReference type="Proteomes" id="UP000000862"/>
    </source>
</evidence>
<reference evidence="1 2" key="7">
    <citation type="journal article" date="2000" name="Virology">
        <title>Characterization of a beta-1,3-glucanase encoded by chlorella virus PBCV-1.</title>
        <authorList>
            <person name="Sun L."/>
            <person name="Gurnon J.R."/>
            <person name="Adams B.J."/>
            <person name="Graves M.V."/>
            <person name="Van Etten J.L."/>
        </authorList>
    </citation>
    <scope>NUCLEOTIDE SEQUENCE [LARGE SCALE GENOMIC DNA]</scope>
</reference>
<organism evidence="1 2">
    <name type="scientific">Paramecium bursaria Chlorella virus 1</name>
    <name type="common">PBCV-1</name>
    <dbReference type="NCBI Taxonomy" id="10506"/>
    <lineage>
        <taxon>Viruses</taxon>
        <taxon>Varidnaviria</taxon>
        <taxon>Bamfordvirae</taxon>
        <taxon>Nucleocytoviricota</taxon>
        <taxon>Megaviricetes</taxon>
        <taxon>Algavirales</taxon>
        <taxon>Phycodnaviridae</taxon>
        <taxon>Chlorovirus</taxon>
        <taxon>Chlorovirus vanettense</taxon>
    </lineage>
</organism>
<reference evidence="1 2" key="2">
    <citation type="journal article" date="1995" name="Virology">
        <title>Analysis of 43 kb of the Chlorella virus PBCV-1 330-kb genome: map positions 45 to 88.</title>
        <authorList>
            <person name="Li Y."/>
            <person name="Lu Z."/>
            <person name="Burbank D.E."/>
            <person name="Kutish G.F."/>
            <person name="Rock D.L."/>
            <person name="Van Etten J.L."/>
        </authorList>
    </citation>
    <scope>NUCLEOTIDE SEQUENCE [LARGE SCALE GENOMIC DNA]</scope>
</reference>